<reference evidence="4 5" key="3">
    <citation type="submission" date="2025-05" db="UniProtKB">
        <authorList>
            <consortium name="RefSeq"/>
        </authorList>
    </citation>
    <scope>IDENTIFICATION</scope>
    <source>
        <tissue evidence="4 5">Leaf</tissue>
    </source>
</reference>
<feature type="region of interest" description="Disordered" evidence="2">
    <location>
        <begin position="136"/>
        <end position="178"/>
    </location>
</feature>
<evidence type="ECO:0000313" key="3">
    <source>
        <dbReference type="Proteomes" id="UP000694864"/>
    </source>
</evidence>
<evidence type="ECO:0000256" key="2">
    <source>
        <dbReference type="SAM" id="MobiDB-lite"/>
    </source>
</evidence>
<dbReference type="RefSeq" id="XP_010481900.1">
    <property type="nucleotide sequence ID" value="XM_010483598.2"/>
</dbReference>
<feature type="compositionally biased region" description="Basic and acidic residues" evidence="2">
    <location>
        <begin position="89"/>
        <end position="98"/>
    </location>
</feature>
<comment type="similarity">
    <text evidence="1">Belongs to the QWRF family.</text>
</comment>
<dbReference type="InterPro" id="IPR007573">
    <property type="entry name" value="QWRF"/>
</dbReference>
<feature type="region of interest" description="Disordered" evidence="2">
    <location>
        <begin position="1"/>
        <end position="109"/>
    </location>
</feature>
<keyword evidence="3" id="KW-1185">Reference proteome</keyword>
<dbReference type="PANTHER" id="PTHR31807:SF38">
    <property type="entry name" value="QWRF MOTIF-CONTAINING PROTEIN 9"/>
    <property type="match status" value="1"/>
</dbReference>
<sequence length="576" mass="62192">MSEMTAAISASFNAGKQNKPPSFPSETPHRRPKSRDVPSRYLNGASSFSSSSVFHQSSSPSSAAKRCQSPIVTRPVTPSVAINRPISTPRRDSSDRRGSGSGGGGEVSSAQRMLLTSGRSLFASFQADSFTGSEFRSKLNSSPGRGTVEKKKKTTIPTAATSRSCGAQQEKTKFNEQWPRSLQPSCLSRSVDFTDTRKKLNGSGNGVARALQNSMVNNNRPRITRDSLSVELETESVSSGSSNGRGKLLPARGNVVKGRVPQLASNLSQHRLEPGSQVAKSNGLRKVSVDGHVLSPKGSQLFPKSEQIRPASPSKFGMTAASSRGTSIARGISPSRGVVPPRGISPSGRMSPLRVRSSLTKNMPLVLNFPVDVKEKTRDNGVADAHLLKLLHNRLLQWRFANARANAVISSQKLIAEKRLYNAWISISMLYDSVRAKRIELQHLKQNLKLISILNKQMGHLEEWLVMERDYMGSLVGAAEALKGSTLCLPVDCGAMVNVQSVKDAICSAVDVMQAMASSICLLLPKVGKISSLAAELGSVSVKEERMLDVCRDLLNTISALQVTECSLKTQITQLR</sequence>
<feature type="compositionally biased region" description="Polar residues" evidence="2">
    <location>
        <begin position="8"/>
        <end position="20"/>
    </location>
</feature>
<dbReference type="RefSeq" id="XP_010481899.1">
    <property type="nucleotide sequence ID" value="XM_010483597.2"/>
</dbReference>
<reference evidence="3" key="2">
    <citation type="journal article" date="2014" name="Nat. Commun.">
        <title>The emerging biofuel crop Camelina sativa retains a highly undifferentiated hexaploid genome structure.</title>
        <authorList>
            <person name="Kagale S."/>
            <person name="Koh C."/>
            <person name="Nixon J."/>
            <person name="Bollina V."/>
            <person name="Clarke W.E."/>
            <person name="Tuteja R."/>
            <person name="Spillane C."/>
            <person name="Robinson S.J."/>
            <person name="Links M.G."/>
            <person name="Clarke C."/>
            <person name="Higgins E.E."/>
            <person name="Huebert T."/>
            <person name="Sharpe A.G."/>
            <person name="Parkin I.A."/>
        </authorList>
    </citation>
    <scope>NUCLEOTIDE SEQUENCE [LARGE SCALE GENOMIC DNA]</scope>
    <source>
        <strain evidence="3">r\DH55</strain>
    </source>
</reference>
<organism evidence="3 5">
    <name type="scientific">Camelina sativa</name>
    <name type="common">False flax</name>
    <name type="synonym">Myagrum sativum</name>
    <dbReference type="NCBI Taxonomy" id="90675"/>
    <lineage>
        <taxon>Eukaryota</taxon>
        <taxon>Viridiplantae</taxon>
        <taxon>Streptophyta</taxon>
        <taxon>Embryophyta</taxon>
        <taxon>Tracheophyta</taxon>
        <taxon>Spermatophyta</taxon>
        <taxon>Magnoliopsida</taxon>
        <taxon>eudicotyledons</taxon>
        <taxon>Gunneridae</taxon>
        <taxon>Pentapetalae</taxon>
        <taxon>rosids</taxon>
        <taxon>malvids</taxon>
        <taxon>Brassicales</taxon>
        <taxon>Brassicaceae</taxon>
        <taxon>Camelineae</taxon>
        <taxon>Camelina</taxon>
    </lineage>
</organism>
<proteinExistence type="inferred from homology"/>
<evidence type="ECO:0000313" key="4">
    <source>
        <dbReference type="RefSeq" id="XP_010481899.1"/>
    </source>
</evidence>
<evidence type="ECO:0000256" key="1">
    <source>
        <dbReference type="ARBA" id="ARBA00010016"/>
    </source>
</evidence>
<feature type="region of interest" description="Disordered" evidence="2">
    <location>
        <begin position="295"/>
        <end position="352"/>
    </location>
</feature>
<dbReference type="GeneID" id="104760639"/>
<dbReference type="Proteomes" id="UP000694864">
    <property type="component" value="Chromosome 18"/>
</dbReference>
<name>A0ABM0X7K2_CAMSA</name>
<dbReference type="Pfam" id="PF04484">
    <property type="entry name" value="QWRF"/>
    <property type="match status" value="1"/>
</dbReference>
<dbReference type="PANTHER" id="PTHR31807">
    <property type="entry name" value="AUGMIN FAMILY MEMBER"/>
    <property type="match status" value="1"/>
</dbReference>
<reference evidence="3" key="1">
    <citation type="journal article" date="1997" name="Nucleic Acids Res.">
        <title>tRNAscan-SE: a program for improved detection of transfer RNA genes in genomic sequence.</title>
        <authorList>
            <person name="Lowe T.M."/>
            <person name="Eddy S.R."/>
        </authorList>
    </citation>
    <scope>NUCLEOTIDE SEQUENCE [LARGE SCALE GENOMIC DNA]</scope>
    <source>
        <strain evidence="3">r\DH55</strain>
    </source>
</reference>
<evidence type="ECO:0000313" key="5">
    <source>
        <dbReference type="RefSeq" id="XP_010481900.1"/>
    </source>
</evidence>
<gene>
    <name evidence="4 5" type="primary">LOC104760639</name>
</gene>
<feature type="compositionally biased region" description="Low complexity" evidence="2">
    <location>
        <begin position="46"/>
        <end position="62"/>
    </location>
</feature>
<accession>A0ABM0X7K2</accession>
<protein>
    <submittedName>
        <fullName evidence="4 5">QWRF motif-containing protein 9-like</fullName>
    </submittedName>
</protein>